<feature type="domain" description="VWFA" evidence="2">
    <location>
        <begin position="82"/>
        <end position="226"/>
    </location>
</feature>
<organism evidence="3 4">
    <name type="scientific">Entotheonella factor</name>
    <dbReference type="NCBI Taxonomy" id="1429438"/>
    <lineage>
        <taxon>Bacteria</taxon>
        <taxon>Pseudomonadati</taxon>
        <taxon>Nitrospinota/Tectimicrobiota group</taxon>
        <taxon>Candidatus Tectimicrobiota</taxon>
        <taxon>Candidatus Entotheonellia</taxon>
        <taxon>Candidatus Entotheonellales</taxon>
        <taxon>Candidatus Entotheonellaceae</taxon>
        <taxon>Candidatus Entotheonella</taxon>
    </lineage>
</organism>
<dbReference type="AlphaFoldDB" id="W4LUA6"/>
<dbReference type="SMART" id="SM00327">
    <property type="entry name" value="VWA"/>
    <property type="match status" value="1"/>
</dbReference>
<evidence type="ECO:0000256" key="1">
    <source>
        <dbReference type="SAM" id="Phobius"/>
    </source>
</evidence>
<dbReference type="EMBL" id="AZHW01000211">
    <property type="protein sequence ID" value="ETX01644.1"/>
    <property type="molecule type" value="Genomic_DNA"/>
</dbReference>
<dbReference type="Proteomes" id="UP000019141">
    <property type="component" value="Unassembled WGS sequence"/>
</dbReference>
<gene>
    <name evidence="3" type="ORF">ETSY1_06685</name>
</gene>
<protein>
    <recommendedName>
        <fullName evidence="2">VWFA domain-containing protein</fullName>
    </recommendedName>
</protein>
<evidence type="ECO:0000313" key="3">
    <source>
        <dbReference type="EMBL" id="ETX01644.1"/>
    </source>
</evidence>
<dbReference type="Gene3D" id="3.40.50.410">
    <property type="entry name" value="von Willebrand factor, type A domain"/>
    <property type="match status" value="1"/>
</dbReference>
<evidence type="ECO:0000259" key="2">
    <source>
        <dbReference type="PROSITE" id="PS50234"/>
    </source>
</evidence>
<feature type="transmembrane region" description="Helical" evidence="1">
    <location>
        <begin position="47"/>
        <end position="65"/>
    </location>
</feature>
<proteinExistence type="predicted"/>
<evidence type="ECO:0000313" key="4">
    <source>
        <dbReference type="Proteomes" id="UP000019141"/>
    </source>
</evidence>
<keyword evidence="1" id="KW-0812">Transmembrane</keyword>
<dbReference type="HOGENOM" id="CLU_965365_0_0_7"/>
<accession>W4LUA6</accession>
<comment type="caution">
    <text evidence="3">The sequence shown here is derived from an EMBL/GenBank/DDBJ whole genome shotgun (WGS) entry which is preliminary data.</text>
</comment>
<dbReference type="SUPFAM" id="SSF53300">
    <property type="entry name" value="vWA-like"/>
    <property type="match status" value="1"/>
</dbReference>
<dbReference type="InterPro" id="IPR002035">
    <property type="entry name" value="VWF_A"/>
</dbReference>
<keyword evidence="4" id="KW-1185">Reference proteome</keyword>
<sequence length="288" mass="32623">MYSLAQPGFLALGAVLLLPSLLRYRRVWQYSNARLLRNTGQRDLLSIGLNAVTWMALGLLLIGLAKPLKGLEHVQEHLEARDVLLTLDLSLSMEGFLDWDGKDMPPTKLELIRDAALEFVRQHEHDRLGLIVFGDDAFGVWPLSLDRQILERRLERLDSLLPPALRGTHVAKAVERSLDHFDEMQQSDSKILMLLTDGLDSIAPEVADQLVQRLEQHRIKLYVLGMQLSESTSIVTLARRVEGGYYNNSSCQLLEIHGILRFNEGEISITLDEEKTHGRKNYSDLLPV</sequence>
<dbReference type="PROSITE" id="PS50234">
    <property type="entry name" value="VWFA"/>
    <property type="match status" value="1"/>
</dbReference>
<reference evidence="3 4" key="1">
    <citation type="journal article" date="2014" name="Nature">
        <title>An environmental bacterial taxon with a large and distinct metabolic repertoire.</title>
        <authorList>
            <person name="Wilson M.C."/>
            <person name="Mori T."/>
            <person name="Ruckert C."/>
            <person name="Uria A.R."/>
            <person name="Helf M.J."/>
            <person name="Takada K."/>
            <person name="Gernert C."/>
            <person name="Steffens U.A."/>
            <person name="Heycke N."/>
            <person name="Schmitt S."/>
            <person name="Rinke C."/>
            <person name="Helfrich E.J."/>
            <person name="Brachmann A.O."/>
            <person name="Gurgui C."/>
            <person name="Wakimoto T."/>
            <person name="Kracht M."/>
            <person name="Crusemann M."/>
            <person name="Hentschel U."/>
            <person name="Abe I."/>
            <person name="Matsunaga S."/>
            <person name="Kalinowski J."/>
            <person name="Takeyama H."/>
            <person name="Piel J."/>
        </authorList>
    </citation>
    <scope>NUCLEOTIDE SEQUENCE [LARGE SCALE GENOMIC DNA]</scope>
    <source>
        <strain evidence="4">TSY1</strain>
    </source>
</reference>
<dbReference type="InterPro" id="IPR036465">
    <property type="entry name" value="vWFA_dom_sf"/>
</dbReference>
<dbReference type="Pfam" id="PF13519">
    <property type="entry name" value="VWA_2"/>
    <property type="match status" value="1"/>
</dbReference>
<name>W4LUA6_ENTF1</name>
<keyword evidence="1" id="KW-1133">Transmembrane helix</keyword>
<keyword evidence="1" id="KW-0472">Membrane</keyword>